<evidence type="ECO:0000313" key="2">
    <source>
        <dbReference type="Proteomes" id="UP000000448"/>
    </source>
</evidence>
<organism evidence="1 2">
    <name type="scientific">Nautilia profundicola (strain ATCC BAA-1463 / DSM 18972 / AmH)</name>
    <dbReference type="NCBI Taxonomy" id="598659"/>
    <lineage>
        <taxon>Bacteria</taxon>
        <taxon>Pseudomonadati</taxon>
        <taxon>Campylobacterota</taxon>
        <taxon>Epsilonproteobacteria</taxon>
        <taxon>Nautiliales</taxon>
        <taxon>Nautiliaceae</taxon>
        <taxon>Nautilia</taxon>
    </lineage>
</organism>
<dbReference type="Proteomes" id="UP000000448">
    <property type="component" value="Chromosome"/>
</dbReference>
<dbReference type="OrthoDB" id="5373295at2"/>
<dbReference type="AlphaFoldDB" id="B9L9K7"/>
<dbReference type="HOGENOM" id="CLU_1775462_0_0_7"/>
<sequence>MKLVIFILTAIITAILFVTYDKISQPDIERIQPTEQNITKISTKGDVLKLSFNSYTFPARELFMKIDFKEYKNIILYKVVINANDEYAIFNIKAILENEGIAYSMLEKKKTEIFILFKSLQQAEKVIKLFKSYNFKIKIEKIIKRI</sequence>
<reference evidence="1 2" key="1">
    <citation type="journal article" date="2009" name="PLoS Genet.">
        <title>Adaptations to submarine hydrothermal environments exemplified by the genome of Nautilia profundicola.</title>
        <authorList>
            <person name="Campbell B.J."/>
            <person name="Smith J.L."/>
            <person name="Hanson T.E."/>
            <person name="Klotz M.G."/>
            <person name="Stein L.Y."/>
            <person name="Lee C.K."/>
            <person name="Wu D."/>
            <person name="Robinson J.M."/>
            <person name="Khouri H.M."/>
            <person name="Eisen J.A."/>
            <person name="Cary S.C."/>
        </authorList>
    </citation>
    <scope>NUCLEOTIDE SEQUENCE [LARGE SCALE GENOMIC DNA]</scope>
    <source>
        <strain evidence="2">ATCC BAA-1463 / DSM 18972 / AmH</strain>
    </source>
</reference>
<name>B9L9K7_NAUPA</name>
<gene>
    <name evidence="1" type="ordered locus">NAMH_0912</name>
</gene>
<accession>B9L9K7</accession>
<proteinExistence type="predicted"/>
<protein>
    <submittedName>
        <fullName evidence="1">Uncharacterized protein</fullName>
    </submittedName>
</protein>
<evidence type="ECO:0000313" key="1">
    <source>
        <dbReference type="EMBL" id="ACM93451.1"/>
    </source>
</evidence>
<dbReference type="EMBL" id="CP001279">
    <property type="protein sequence ID" value="ACM93451.1"/>
    <property type="molecule type" value="Genomic_DNA"/>
</dbReference>
<dbReference type="RefSeq" id="WP_015902503.1">
    <property type="nucleotide sequence ID" value="NC_012115.1"/>
</dbReference>
<dbReference type="STRING" id="598659.NAMH_0912"/>
<dbReference type="KEGG" id="nam:NAMH_0912"/>
<keyword evidence="2" id="KW-1185">Reference proteome</keyword>